<evidence type="ECO:0000256" key="3">
    <source>
        <dbReference type="ARBA" id="ARBA00022912"/>
    </source>
</evidence>
<accession>A0A3P8WZ05</accession>
<keyword evidence="2 4" id="KW-0378">Hydrolase</keyword>
<feature type="domain" description="PPM-type phosphatase" evidence="6">
    <location>
        <begin position="90"/>
        <end position="521"/>
    </location>
</feature>
<keyword evidence="3 4" id="KW-0904">Protein phosphatase</keyword>
<keyword evidence="1" id="KW-0479">Metal-binding</keyword>
<evidence type="ECO:0000256" key="1">
    <source>
        <dbReference type="ARBA" id="ARBA00022723"/>
    </source>
</evidence>
<dbReference type="OMA" id="DSLRTYW"/>
<reference evidence="7 8" key="1">
    <citation type="journal article" date="2014" name="Nat. Genet.">
        <title>Whole-genome sequence of a flatfish provides insights into ZW sex chromosome evolution and adaptation to a benthic lifestyle.</title>
        <authorList>
            <person name="Chen S."/>
            <person name="Zhang G."/>
            <person name="Shao C."/>
            <person name="Huang Q."/>
            <person name="Liu G."/>
            <person name="Zhang P."/>
            <person name="Song W."/>
            <person name="An N."/>
            <person name="Chalopin D."/>
            <person name="Volff J.N."/>
            <person name="Hong Y."/>
            <person name="Li Q."/>
            <person name="Sha Z."/>
            <person name="Zhou H."/>
            <person name="Xie M."/>
            <person name="Yu Q."/>
            <person name="Liu Y."/>
            <person name="Xiang H."/>
            <person name="Wang N."/>
            <person name="Wu K."/>
            <person name="Yang C."/>
            <person name="Zhou Q."/>
            <person name="Liao X."/>
            <person name="Yang L."/>
            <person name="Hu Q."/>
            <person name="Zhang J."/>
            <person name="Meng L."/>
            <person name="Jin L."/>
            <person name="Tian Y."/>
            <person name="Lian J."/>
            <person name="Yang J."/>
            <person name="Miao G."/>
            <person name="Liu S."/>
            <person name="Liang Z."/>
            <person name="Yan F."/>
            <person name="Li Y."/>
            <person name="Sun B."/>
            <person name="Zhang H."/>
            <person name="Zhang J."/>
            <person name="Zhu Y."/>
            <person name="Du M."/>
            <person name="Zhao Y."/>
            <person name="Schartl M."/>
            <person name="Tang Q."/>
            <person name="Wang J."/>
        </authorList>
    </citation>
    <scope>NUCLEOTIDE SEQUENCE</scope>
</reference>
<dbReference type="GO" id="GO:0004741">
    <property type="term" value="F:[pyruvate dehydrogenase (acetyl-transferring)]-phosphatase activity"/>
    <property type="evidence" value="ECO:0007669"/>
    <property type="project" value="TreeGrafter"/>
</dbReference>
<dbReference type="PANTHER" id="PTHR13832:SF779">
    <property type="entry name" value="SI:CH211-15P9.2 PROTEIN"/>
    <property type="match status" value="1"/>
</dbReference>
<dbReference type="SUPFAM" id="SSF81606">
    <property type="entry name" value="PP2C-like"/>
    <property type="match status" value="1"/>
</dbReference>
<dbReference type="PROSITE" id="PS01032">
    <property type="entry name" value="PPM_1"/>
    <property type="match status" value="1"/>
</dbReference>
<dbReference type="KEGG" id="csem:103386830"/>
<comment type="similarity">
    <text evidence="4">Belongs to the PP2C family.</text>
</comment>
<reference evidence="7" key="3">
    <citation type="submission" date="2025-09" db="UniProtKB">
        <authorList>
            <consortium name="Ensembl"/>
        </authorList>
    </citation>
    <scope>IDENTIFICATION</scope>
</reference>
<sequence length="526" mass="57863">MAMVGSCHTSSRGGALLRLLVGQSKSGRPRFQQSPTHSSRSPQPPTLGYPTGSGNRKNLAGQISLAQINQVLKANEYFHTFPRGPASHGVLGFHSNMLPSNYPGEDRRSSATCLPGGAVLLGVFDGHGGAACVNTVSQRLFYYITVATLPPKTLGEMERALEEERAVPPLLEWHKHPQDRGYLDGGATSFHSLRNYWQERLAEDLEVDLAHDSNEDSISSAMVNAFRRLDYDLSVEAQVHLSTSWPRWASLHAEVLSPPSPLQVALSGCTACIAHISNGVLHVVNLGDSRAVLGVQGADRRWSVASLSNDHNAQNPEELQRILGQHPASEKMTVVRHERLLGLLLPFRAFGNIRFKWSKEMLSQVHEMRPDVLSAVSEKIRTPPDYLSPPYLSAEPEVTKHRITPADKFLILATDGLWELMHRQTAVQLVGQLLTGLLQQRPISPSAGMTLSSLQRLLQERRGRVMSVLEDQNAATHLLRHALGDDGYGGVDPNRLGKLLSLPADSARRYRDDITITVVLLNEPDL</sequence>
<protein>
    <submittedName>
        <fullName evidence="7">Si:ch211-15p9.2</fullName>
    </submittedName>
</protein>
<dbReference type="Proteomes" id="UP000265120">
    <property type="component" value="Chromosome 11"/>
</dbReference>
<dbReference type="CDD" id="cd00143">
    <property type="entry name" value="PP2Cc"/>
    <property type="match status" value="1"/>
</dbReference>
<dbReference type="OrthoDB" id="420076at2759"/>
<evidence type="ECO:0000313" key="8">
    <source>
        <dbReference type="Proteomes" id="UP000265120"/>
    </source>
</evidence>
<dbReference type="InterPro" id="IPR000222">
    <property type="entry name" value="PP2C_BS"/>
</dbReference>
<evidence type="ECO:0000256" key="5">
    <source>
        <dbReference type="SAM" id="MobiDB-lite"/>
    </source>
</evidence>
<evidence type="ECO:0000256" key="4">
    <source>
        <dbReference type="RuleBase" id="RU003465"/>
    </source>
</evidence>
<evidence type="ECO:0000313" key="7">
    <source>
        <dbReference type="Ensembl" id="ENSCSEP00000031807.1"/>
    </source>
</evidence>
<name>A0A3P8WZ05_CYNSE</name>
<dbReference type="GO" id="GO:0046872">
    <property type="term" value="F:metal ion binding"/>
    <property type="evidence" value="ECO:0007669"/>
    <property type="project" value="UniProtKB-KW"/>
</dbReference>
<organism evidence="7 8">
    <name type="scientific">Cynoglossus semilaevis</name>
    <name type="common">Tongue sole</name>
    <dbReference type="NCBI Taxonomy" id="244447"/>
    <lineage>
        <taxon>Eukaryota</taxon>
        <taxon>Metazoa</taxon>
        <taxon>Chordata</taxon>
        <taxon>Craniata</taxon>
        <taxon>Vertebrata</taxon>
        <taxon>Euteleostomi</taxon>
        <taxon>Actinopterygii</taxon>
        <taxon>Neopterygii</taxon>
        <taxon>Teleostei</taxon>
        <taxon>Neoteleostei</taxon>
        <taxon>Acanthomorphata</taxon>
        <taxon>Carangaria</taxon>
        <taxon>Pleuronectiformes</taxon>
        <taxon>Pleuronectoidei</taxon>
        <taxon>Cynoglossidae</taxon>
        <taxon>Cynoglossinae</taxon>
        <taxon>Cynoglossus</taxon>
    </lineage>
</organism>
<dbReference type="SMART" id="SM00332">
    <property type="entry name" value="PP2Cc"/>
    <property type="match status" value="1"/>
</dbReference>
<reference evidence="7" key="2">
    <citation type="submission" date="2025-08" db="UniProtKB">
        <authorList>
            <consortium name="Ensembl"/>
        </authorList>
    </citation>
    <scope>IDENTIFICATION</scope>
</reference>
<dbReference type="InParanoid" id="A0A3P8WZ05"/>
<dbReference type="Pfam" id="PF00481">
    <property type="entry name" value="PP2C"/>
    <property type="match status" value="1"/>
</dbReference>
<dbReference type="InterPro" id="IPR036457">
    <property type="entry name" value="PPM-type-like_dom_sf"/>
</dbReference>
<dbReference type="PANTHER" id="PTHR13832">
    <property type="entry name" value="PROTEIN PHOSPHATASE 2C"/>
    <property type="match status" value="1"/>
</dbReference>
<proteinExistence type="inferred from homology"/>
<dbReference type="Gene3D" id="3.60.40.10">
    <property type="entry name" value="PPM-type phosphatase domain"/>
    <property type="match status" value="1"/>
</dbReference>
<dbReference type="InterPro" id="IPR001932">
    <property type="entry name" value="PPM-type_phosphatase-like_dom"/>
</dbReference>
<dbReference type="GeneTree" id="ENSGT00940000156368"/>
<evidence type="ECO:0000259" key="6">
    <source>
        <dbReference type="PROSITE" id="PS51746"/>
    </source>
</evidence>
<dbReference type="PROSITE" id="PS51746">
    <property type="entry name" value="PPM_2"/>
    <property type="match status" value="1"/>
</dbReference>
<dbReference type="Ensembl" id="ENSCSET00000032217.1">
    <property type="protein sequence ID" value="ENSCSEP00000031807.1"/>
    <property type="gene ID" value="ENSCSEG00000020393.1"/>
</dbReference>
<dbReference type="GeneID" id="103386830"/>
<dbReference type="AlphaFoldDB" id="A0A3P8WZ05"/>
<dbReference type="STRING" id="244447.ENSCSEP00000031807"/>
<feature type="region of interest" description="Disordered" evidence="5">
    <location>
        <begin position="24"/>
        <end position="54"/>
    </location>
</feature>
<dbReference type="InterPro" id="IPR015655">
    <property type="entry name" value="PP2C"/>
</dbReference>
<keyword evidence="8" id="KW-1185">Reference proteome</keyword>
<feature type="compositionally biased region" description="Polar residues" evidence="5">
    <location>
        <begin position="24"/>
        <end position="41"/>
    </location>
</feature>
<dbReference type="GO" id="GO:0005739">
    <property type="term" value="C:mitochondrion"/>
    <property type="evidence" value="ECO:0007669"/>
    <property type="project" value="TreeGrafter"/>
</dbReference>
<evidence type="ECO:0000256" key="2">
    <source>
        <dbReference type="ARBA" id="ARBA00022801"/>
    </source>
</evidence>
<dbReference type="RefSeq" id="XP_008319467.1">
    <property type="nucleotide sequence ID" value="XM_008321245.3"/>
</dbReference>